<feature type="domain" description="Spore germination GerAC-like C-terminal" evidence="8">
    <location>
        <begin position="224"/>
        <end position="391"/>
    </location>
</feature>
<sequence length="395" mass="45166">MEYLWIEKRDETIMTGNKFLKVTVVIILTSFITGCWDSVEIQQRTMILSVALDKPESNNEEDRYDMTIQIAEPNALTEKPIPGTEPVWNLSTTCPSLFQCVRDNATEVARPSYYGHLQIILIGEELAMEEGIVDSLDLFFRDHEMRRRTKLIIVKGKAKDALETKHPLIPISGQYISDLTQEAVNKTALIPITFTVGQFSSEHESGADLLLPIVYVRGNHVDMSGGAIMREGKLIGFLTGEEVKLLRVVEGTFKKGAHISSSDKKNENEPSSTFEVKGMRSIIHTRIKNDKPEFKVEVLVEGHLAEDGFKGLISEKKIKKMENELNKKIKNDTLEFIKKMQDEYQADVFGFGEKLRRHEYKYWKNVKGNWEEAFAEAKIEMEVNTSIRRYGRIKK</sequence>
<organism evidence="10 11">
    <name type="scientific">Rossellomorea oryzaecorticis</name>
    <dbReference type="NCBI Taxonomy" id="1396505"/>
    <lineage>
        <taxon>Bacteria</taxon>
        <taxon>Bacillati</taxon>
        <taxon>Bacillota</taxon>
        <taxon>Bacilli</taxon>
        <taxon>Bacillales</taxon>
        <taxon>Bacillaceae</taxon>
        <taxon>Rossellomorea</taxon>
    </lineage>
</organism>
<gene>
    <name evidence="10" type="ORF">AAEO50_02770</name>
</gene>
<dbReference type="Pfam" id="PF05504">
    <property type="entry name" value="Spore_GerAC"/>
    <property type="match status" value="1"/>
</dbReference>
<comment type="subcellular location">
    <subcellularLocation>
        <location evidence="1">Membrane</location>
        <topology evidence="1">Lipid-anchor</topology>
    </subcellularLocation>
</comment>
<evidence type="ECO:0000256" key="5">
    <source>
        <dbReference type="ARBA" id="ARBA00023136"/>
    </source>
</evidence>
<evidence type="ECO:0000256" key="3">
    <source>
        <dbReference type="ARBA" id="ARBA00022544"/>
    </source>
</evidence>
<dbReference type="EMBL" id="JBBYAF010000003">
    <property type="protein sequence ID" value="MEL3971190.1"/>
    <property type="molecule type" value="Genomic_DNA"/>
</dbReference>
<dbReference type="RefSeq" id="WP_341980160.1">
    <property type="nucleotide sequence ID" value="NZ_JBBYAF010000003.1"/>
</dbReference>
<evidence type="ECO:0000313" key="11">
    <source>
        <dbReference type="Proteomes" id="UP001389717"/>
    </source>
</evidence>
<dbReference type="InterPro" id="IPR046953">
    <property type="entry name" value="Spore_GerAC-like_C"/>
</dbReference>
<reference evidence="10 11" key="1">
    <citation type="submission" date="2024-04" db="EMBL/GenBank/DDBJ databases">
        <title>Bacillus oryzaecorticis sp. nov., a moderately halophilic bacterium isolated from rice husks.</title>
        <authorList>
            <person name="Zhu H.-S."/>
        </authorList>
    </citation>
    <scope>NUCLEOTIDE SEQUENCE [LARGE SCALE GENOMIC DNA]</scope>
    <source>
        <strain evidence="10 11">ZC255</strain>
    </source>
</reference>
<dbReference type="InterPro" id="IPR038501">
    <property type="entry name" value="Spore_GerAC_C_sf"/>
</dbReference>
<keyword evidence="7" id="KW-0449">Lipoprotein</keyword>
<dbReference type="InterPro" id="IPR057336">
    <property type="entry name" value="GerAC_N"/>
</dbReference>
<dbReference type="Pfam" id="PF25198">
    <property type="entry name" value="Spore_GerAC_N"/>
    <property type="match status" value="1"/>
</dbReference>
<keyword evidence="4" id="KW-0732">Signal</keyword>
<keyword evidence="11" id="KW-1185">Reference proteome</keyword>
<protein>
    <submittedName>
        <fullName evidence="10">Ger(X)C family spore germination protein</fullName>
    </submittedName>
</protein>
<evidence type="ECO:0000256" key="6">
    <source>
        <dbReference type="ARBA" id="ARBA00023139"/>
    </source>
</evidence>
<evidence type="ECO:0000259" key="8">
    <source>
        <dbReference type="Pfam" id="PF05504"/>
    </source>
</evidence>
<evidence type="ECO:0000256" key="1">
    <source>
        <dbReference type="ARBA" id="ARBA00004635"/>
    </source>
</evidence>
<dbReference type="Proteomes" id="UP001389717">
    <property type="component" value="Unassembled WGS sequence"/>
</dbReference>
<comment type="caution">
    <text evidence="10">The sequence shown here is derived from an EMBL/GenBank/DDBJ whole genome shotgun (WGS) entry which is preliminary data.</text>
</comment>
<proteinExistence type="inferred from homology"/>
<keyword evidence="5" id="KW-0472">Membrane</keyword>
<keyword evidence="6" id="KW-0564">Palmitate</keyword>
<dbReference type="Gene3D" id="3.30.300.210">
    <property type="entry name" value="Nutrient germinant receptor protein C, domain 3"/>
    <property type="match status" value="1"/>
</dbReference>
<keyword evidence="3" id="KW-0309">Germination</keyword>
<accession>A0ABU9K533</accession>
<evidence type="ECO:0000256" key="7">
    <source>
        <dbReference type="ARBA" id="ARBA00023288"/>
    </source>
</evidence>
<evidence type="ECO:0000256" key="2">
    <source>
        <dbReference type="ARBA" id="ARBA00007886"/>
    </source>
</evidence>
<evidence type="ECO:0000259" key="9">
    <source>
        <dbReference type="Pfam" id="PF25198"/>
    </source>
</evidence>
<evidence type="ECO:0000313" key="10">
    <source>
        <dbReference type="EMBL" id="MEL3971190.1"/>
    </source>
</evidence>
<name>A0ABU9K533_9BACI</name>
<evidence type="ECO:0000256" key="4">
    <source>
        <dbReference type="ARBA" id="ARBA00022729"/>
    </source>
</evidence>
<dbReference type="InterPro" id="IPR008844">
    <property type="entry name" value="Spore_GerAC-like"/>
</dbReference>
<dbReference type="NCBIfam" id="TIGR02887">
    <property type="entry name" value="spore_ger_x_C"/>
    <property type="match status" value="1"/>
</dbReference>
<dbReference type="PANTHER" id="PTHR35789:SF1">
    <property type="entry name" value="SPORE GERMINATION PROTEIN B3"/>
    <property type="match status" value="1"/>
</dbReference>
<dbReference type="PANTHER" id="PTHR35789">
    <property type="entry name" value="SPORE GERMINATION PROTEIN B3"/>
    <property type="match status" value="1"/>
</dbReference>
<comment type="similarity">
    <text evidence="2">Belongs to the GerABKC lipoprotein family.</text>
</comment>
<feature type="domain" description="Spore germination protein N-terminal" evidence="9">
    <location>
        <begin position="37"/>
        <end position="214"/>
    </location>
</feature>